<organism evidence="7 8">
    <name type="scientific">Cocleimonas flava</name>
    <dbReference type="NCBI Taxonomy" id="634765"/>
    <lineage>
        <taxon>Bacteria</taxon>
        <taxon>Pseudomonadati</taxon>
        <taxon>Pseudomonadota</taxon>
        <taxon>Gammaproteobacteria</taxon>
        <taxon>Thiotrichales</taxon>
        <taxon>Thiotrichaceae</taxon>
        <taxon>Cocleimonas</taxon>
    </lineage>
</organism>
<name>A0A4R1ESY2_9GAMM</name>
<feature type="transmembrane region" description="Helical" evidence="5">
    <location>
        <begin position="99"/>
        <end position="119"/>
    </location>
</feature>
<sequence>MQATIRKPTSADLGLLILLAMMWASSFLVIKIAVVDTGPLWLATIRVVVAFMVLLPFAMYKGFIWPNTLREWRLVLLVAALNVVIPFFLISWAETKIDAGMASMLMGVGPFMALLGSHLTTQDDRLSRNKLIGAILGFSGILVLVGWSSVKGLGDNLLGQGAAILGAACYVTSGLLIRRLNRFPPIQLSAFILGLASVSLLFVTGLMVGMPVVSFARDTWIGLLYLGIFPTALGYILRYHLIQTIGMSAFATGLNLIPVFGVVLGVIFLGEHLSLNVLVSLALIVAGLFIIRRG</sequence>
<dbReference type="OrthoDB" id="9810556at2"/>
<protein>
    <submittedName>
        <fullName evidence="7">Threonine/homoserine efflux transporter RhtA</fullName>
    </submittedName>
</protein>
<comment type="caution">
    <text evidence="7">The sequence shown here is derived from an EMBL/GenBank/DDBJ whole genome shotgun (WGS) entry which is preliminary data.</text>
</comment>
<feature type="domain" description="EamA" evidence="6">
    <location>
        <begin position="159"/>
        <end position="291"/>
    </location>
</feature>
<feature type="transmembrane region" description="Helical" evidence="5">
    <location>
        <begin position="131"/>
        <end position="150"/>
    </location>
</feature>
<gene>
    <name evidence="7" type="ORF">EV695_3770</name>
</gene>
<dbReference type="PANTHER" id="PTHR32322">
    <property type="entry name" value="INNER MEMBRANE TRANSPORTER"/>
    <property type="match status" value="1"/>
</dbReference>
<comment type="subcellular location">
    <subcellularLocation>
        <location evidence="1">Membrane</location>
        <topology evidence="1">Multi-pass membrane protein</topology>
    </subcellularLocation>
</comment>
<keyword evidence="8" id="KW-1185">Reference proteome</keyword>
<feature type="transmembrane region" description="Helical" evidence="5">
    <location>
        <begin position="40"/>
        <end position="60"/>
    </location>
</feature>
<feature type="domain" description="EamA" evidence="6">
    <location>
        <begin position="15"/>
        <end position="145"/>
    </location>
</feature>
<keyword evidence="2 5" id="KW-0812">Transmembrane</keyword>
<dbReference type="EMBL" id="SMFQ01000005">
    <property type="protein sequence ID" value="TCJ83032.1"/>
    <property type="molecule type" value="Genomic_DNA"/>
</dbReference>
<proteinExistence type="predicted"/>
<feature type="transmembrane region" description="Helical" evidence="5">
    <location>
        <begin position="156"/>
        <end position="177"/>
    </location>
</feature>
<feature type="transmembrane region" description="Helical" evidence="5">
    <location>
        <begin position="72"/>
        <end position="93"/>
    </location>
</feature>
<feature type="transmembrane region" description="Helical" evidence="5">
    <location>
        <begin position="249"/>
        <end position="269"/>
    </location>
</feature>
<accession>A0A4R1ESY2</accession>
<evidence type="ECO:0000259" key="6">
    <source>
        <dbReference type="Pfam" id="PF00892"/>
    </source>
</evidence>
<dbReference type="RefSeq" id="WP_131907522.1">
    <property type="nucleotide sequence ID" value="NZ_BAAAFU010000007.1"/>
</dbReference>
<feature type="transmembrane region" description="Helical" evidence="5">
    <location>
        <begin position="189"/>
        <end position="213"/>
    </location>
</feature>
<dbReference type="GO" id="GO:0016020">
    <property type="term" value="C:membrane"/>
    <property type="evidence" value="ECO:0007669"/>
    <property type="project" value="UniProtKB-SubCell"/>
</dbReference>
<evidence type="ECO:0000256" key="1">
    <source>
        <dbReference type="ARBA" id="ARBA00004141"/>
    </source>
</evidence>
<evidence type="ECO:0000313" key="7">
    <source>
        <dbReference type="EMBL" id="TCJ83032.1"/>
    </source>
</evidence>
<dbReference type="InterPro" id="IPR037185">
    <property type="entry name" value="EmrE-like"/>
</dbReference>
<dbReference type="Pfam" id="PF00892">
    <property type="entry name" value="EamA"/>
    <property type="match status" value="2"/>
</dbReference>
<dbReference type="PANTHER" id="PTHR32322:SF9">
    <property type="entry name" value="AMINO-ACID METABOLITE EFFLUX PUMP-RELATED"/>
    <property type="match status" value="1"/>
</dbReference>
<keyword evidence="4 5" id="KW-0472">Membrane</keyword>
<dbReference type="InterPro" id="IPR050638">
    <property type="entry name" value="AA-Vitamin_Transporters"/>
</dbReference>
<keyword evidence="3 5" id="KW-1133">Transmembrane helix</keyword>
<dbReference type="SUPFAM" id="SSF103481">
    <property type="entry name" value="Multidrug resistance efflux transporter EmrE"/>
    <property type="match status" value="2"/>
</dbReference>
<dbReference type="InterPro" id="IPR000620">
    <property type="entry name" value="EamA_dom"/>
</dbReference>
<reference evidence="7 8" key="1">
    <citation type="submission" date="2019-03" db="EMBL/GenBank/DDBJ databases">
        <title>Genomic Encyclopedia of Type Strains, Phase IV (KMG-IV): sequencing the most valuable type-strain genomes for metagenomic binning, comparative biology and taxonomic classification.</title>
        <authorList>
            <person name="Goeker M."/>
        </authorList>
    </citation>
    <scope>NUCLEOTIDE SEQUENCE [LARGE SCALE GENOMIC DNA]</scope>
    <source>
        <strain evidence="7 8">DSM 24830</strain>
    </source>
</reference>
<feature type="transmembrane region" description="Helical" evidence="5">
    <location>
        <begin position="275"/>
        <end position="291"/>
    </location>
</feature>
<dbReference type="Proteomes" id="UP000294887">
    <property type="component" value="Unassembled WGS sequence"/>
</dbReference>
<feature type="transmembrane region" description="Helical" evidence="5">
    <location>
        <begin position="12"/>
        <end position="34"/>
    </location>
</feature>
<evidence type="ECO:0000313" key="8">
    <source>
        <dbReference type="Proteomes" id="UP000294887"/>
    </source>
</evidence>
<evidence type="ECO:0000256" key="5">
    <source>
        <dbReference type="SAM" id="Phobius"/>
    </source>
</evidence>
<evidence type="ECO:0000256" key="3">
    <source>
        <dbReference type="ARBA" id="ARBA00022989"/>
    </source>
</evidence>
<evidence type="ECO:0000256" key="2">
    <source>
        <dbReference type="ARBA" id="ARBA00022692"/>
    </source>
</evidence>
<evidence type="ECO:0000256" key="4">
    <source>
        <dbReference type="ARBA" id="ARBA00023136"/>
    </source>
</evidence>
<dbReference type="AlphaFoldDB" id="A0A4R1ESY2"/>
<feature type="transmembrane region" description="Helical" evidence="5">
    <location>
        <begin position="219"/>
        <end position="237"/>
    </location>
</feature>